<dbReference type="STRING" id="1045855.DSC_01840"/>
<dbReference type="eggNOG" id="COG0392">
    <property type="taxonomic scope" value="Bacteria"/>
</dbReference>
<evidence type="ECO:0000256" key="2">
    <source>
        <dbReference type="SAM" id="Phobius"/>
    </source>
</evidence>
<evidence type="ECO:0000256" key="1">
    <source>
        <dbReference type="SAM" id="MobiDB-lite"/>
    </source>
</evidence>
<keyword evidence="2" id="KW-1133">Transmembrane helix</keyword>
<name>G7UUD2_PSEUP</name>
<organism evidence="3 4">
    <name type="scientific">Pseudoxanthomonas spadix (strain BD-a59)</name>
    <dbReference type="NCBI Taxonomy" id="1045855"/>
    <lineage>
        <taxon>Bacteria</taxon>
        <taxon>Pseudomonadati</taxon>
        <taxon>Pseudomonadota</taxon>
        <taxon>Gammaproteobacteria</taxon>
        <taxon>Lysobacterales</taxon>
        <taxon>Lysobacteraceae</taxon>
        <taxon>Pseudoxanthomonas</taxon>
    </lineage>
</organism>
<dbReference type="EMBL" id="CP003093">
    <property type="protein sequence ID" value="AER55021.1"/>
    <property type="molecule type" value="Genomic_DNA"/>
</dbReference>
<dbReference type="AlphaFoldDB" id="G7UUD2"/>
<keyword evidence="2" id="KW-0472">Membrane</keyword>
<dbReference type="RefSeq" id="WP_014159199.1">
    <property type="nucleotide sequence ID" value="NC_016147.2"/>
</dbReference>
<keyword evidence="2" id="KW-0812">Transmembrane</keyword>
<feature type="transmembrane region" description="Helical" evidence="2">
    <location>
        <begin position="162"/>
        <end position="186"/>
    </location>
</feature>
<evidence type="ECO:0000313" key="3">
    <source>
        <dbReference type="EMBL" id="AER55021.1"/>
    </source>
</evidence>
<feature type="transmembrane region" description="Helical" evidence="2">
    <location>
        <begin position="124"/>
        <end position="150"/>
    </location>
</feature>
<dbReference type="HOGENOM" id="CLU_056539_1_0_6"/>
<feature type="transmembrane region" description="Helical" evidence="2">
    <location>
        <begin position="286"/>
        <end position="305"/>
    </location>
</feature>
<feature type="transmembrane region" description="Helical" evidence="2">
    <location>
        <begin position="84"/>
        <end position="104"/>
    </location>
</feature>
<feature type="region of interest" description="Disordered" evidence="1">
    <location>
        <begin position="307"/>
        <end position="344"/>
    </location>
</feature>
<dbReference type="OrthoDB" id="5998304at2"/>
<proteinExistence type="predicted"/>
<keyword evidence="4" id="KW-1185">Reference proteome</keyword>
<reference evidence="3 4" key="1">
    <citation type="journal article" date="2012" name="J. Bacteriol.">
        <title>Complete Genome Sequence of the BTEX-Degrading Bacterium Pseudoxanthomonas spadix BD-a59.</title>
        <authorList>
            <person name="Lee S.H."/>
            <person name="Jin H.M."/>
            <person name="Lee H.J."/>
            <person name="Kim J.M."/>
            <person name="Jeon C.O."/>
        </authorList>
    </citation>
    <scope>NUCLEOTIDE SEQUENCE [LARGE SCALE GENOMIC DNA]</scope>
    <source>
        <strain evidence="3 4">BD-a59</strain>
    </source>
</reference>
<dbReference type="Proteomes" id="UP000005870">
    <property type="component" value="Chromosome"/>
</dbReference>
<evidence type="ECO:0000313" key="4">
    <source>
        <dbReference type="Proteomes" id="UP000005870"/>
    </source>
</evidence>
<feature type="transmembrane region" description="Helical" evidence="2">
    <location>
        <begin position="206"/>
        <end position="227"/>
    </location>
</feature>
<sequence length="344" mass="36473">MKRTPPKWRARLARGLMLAVLAVVVVLLVRYARSTDWAEVGQALRGYGPARIAACLGLVALSYLLYCGYELLSRWQVGLALPPLRTAAIGLVSYAVSLNLGALVGGGGLRLRLYGREGVAAGQVVRLALFAVATNWLGYCVLAGAALAAGVVPLPARAGSPVLWRVLGAVMVALALAYLLVCARWSGVRLQVRGRTFEVPRLRMAALQLLLSSLNWAILGALMFLLLPDGVGYPRVLAVVLVAALIGIILHTPAGLGAWESAFMFTLGRELGQSAVVAALLAYRGLYYLVPLGVALLVHALLEAARPRSQAPRKAPPRASAEHSVARRTGAPGGETRTDPDARR</sequence>
<dbReference type="KEGG" id="psd:DSC_01840"/>
<feature type="transmembrane region" description="Helical" evidence="2">
    <location>
        <begin position="236"/>
        <end position="259"/>
    </location>
</feature>
<accession>G7UUD2</accession>
<gene>
    <name evidence="3" type="ordered locus">DSC_01840</name>
</gene>
<feature type="transmembrane region" description="Helical" evidence="2">
    <location>
        <begin position="50"/>
        <end position="72"/>
    </location>
</feature>
<protein>
    <submittedName>
        <fullName evidence="3">Uncharacterized protein</fullName>
    </submittedName>
</protein>